<sequence>MELRGTLADHFSTSSPNLFRHSSERRTDAFKPAWQKSRPCPLSRFSTPLFTSLSEENFVPYKCSINFGKRKQSLGHREAIRRKRPAMLRDGVILLHDNTHTGRKNARIAAKVQVGSLEPP</sequence>
<dbReference type="AlphaFoldDB" id="A0A4Y2DKE4"/>
<organism evidence="1 2">
    <name type="scientific">Araneus ventricosus</name>
    <name type="common">Orbweaver spider</name>
    <name type="synonym">Epeira ventricosa</name>
    <dbReference type="NCBI Taxonomy" id="182803"/>
    <lineage>
        <taxon>Eukaryota</taxon>
        <taxon>Metazoa</taxon>
        <taxon>Ecdysozoa</taxon>
        <taxon>Arthropoda</taxon>
        <taxon>Chelicerata</taxon>
        <taxon>Arachnida</taxon>
        <taxon>Araneae</taxon>
        <taxon>Araneomorphae</taxon>
        <taxon>Entelegynae</taxon>
        <taxon>Araneoidea</taxon>
        <taxon>Araneidae</taxon>
        <taxon>Araneus</taxon>
    </lineage>
</organism>
<reference evidence="1 2" key="1">
    <citation type="journal article" date="2019" name="Sci. Rep.">
        <title>Orb-weaving spider Araneus ventricosus genome elucidates the spidroin gene catalogue.</title>
        <authorList>
            <person name="Kono N."/>
            <person name="Nakamura H."/>
            <person name="Ohtoshi R."/>
            <person name="Moran D.A.P."/>
            <person name="Shinohara A."/>
            <person name="Yoshida Y."/>
            <person name="Fujiwara M."/>
            <person name="Mori M."/>
            <person name="Tomita M."/>
            <person name="Arakawa K."/>
        </authorList>
    </citation>
    <scope>NUCLEOTIDE SEQUENCE [LARGE SCALE GENOMIC DNA]</scope>
</reference>
<protein>
    <submittedName>
        <fullName evidence="1">Uncharacterized protein</fullName>
    </submittedName>
</protein>
<comment type="caution">
    <text evidence="1">The sequence shown here is derived from an EMBL/GenBank/DDBJ whole genome shotgun (WGS) entry which is preliminary data.</text>
</comment>
<evidence type="ECO:0000313" key="1">
    <source>
        <dbReference type="EMBL" id="GBM16657.1"/>
    </source>
</evidence>
<dbReference type="Proteomes" id="UP000499080">
    <property type="component" value="Unassembled WGS sequence"/>
</dbReference>
<gene>
    <name evidence="1" type="ORF">AVEN_88984_1</name>
</gene>
<proteinExistence type="predicted"/>
<dbReference type="EMBL" id="BGPR01000377">
    <property type="protein sequence ID" value="GBM16657.1"/>
    <property type="molecule type" value="Genomic_DNA"/>
</dbReference>
<accession>A0A4Y2DKE4</accession>
<evidence type="ECO:0000313" key="2">
    <source>
        <dbReference type="Proteomes" id="UP000499080"/>
    </source>
</evidence>
<name>A0A4Y2DKE4_ARAVE</name>
<keyword evidence="2" id="KW-1185">Reference proteome</keyword>